<dbReference type="Proteomes" id="UP000219259">
    <property type="component" value="Unassembled WGS sequence"/>
</dbReference>
<proteinExistence type="predicted"/>
<evidence type="ECO:0000313" key="1">
    <source>
        <dbReference type="EMBL" id="PDP43354.1"/>
    </source>
</evidence>
<dbReference type="AlphaFoldDB" id="A0A2A6E7C7"/>
<evidence type="ECO:0000313" key="2">
    <source>
        <dbReference type="Proteomes" id="UP000219259"/>
    </source>
</evidence>
<sequence length="116" mass="13730">MEMADVILLGLIGQEVLPGTGRQLRQLLIIRTRVIQVIHILIRVLEQAIHILPIRKEQQMMALLWYRQTDHRLLMMIHITQEEMPKRLEEGLLTIRDLPRLPLREIRRSIKSLSET</sequence>
<gene>
    <name evidence="1" type="ORF">CLI86_08665</name>
</gene>
<reference evidence="1 2" key="1">
    <citation type="submission" date="2017-09" db="EMBL/GenBank/DDBJ databases">
        <title>Phase variable restriction modification systems are present in the genome sequences of periodontal pathogens Prevotella intermedia, Tannerella forsythia and Porphyromonas gingivalis.</title>
        <authorList>
            <person name="Haigh R.D."/>
            <person name="Crawford L."/>
            <person name="Ralph J."/>
            <person name="Wanford J."/>
            <person name="Vartoukian S.R."/>
            <person name="Hijazib K."/>
            <person name="Wade W."/>
            <person name="Oggioni M.R."/>
        </authorList>
    </citation>
    <scope>NUCLEOTIDE SEQUENCE [LARGE SCALE GENOMIC DNA]</scope>
    <source>
        <strain evidence="1 2">WW11663</strain>
    </source>
</reference>
<organism evidence="1 2">
    <name type="scientific">Tannerella forsythia</name>
    <name type="common">Bacteroides forsythus</name>
    <dbReference type="NCBI Taxonomy" id="28112"/>
    <lineage>
        <taxon>Bacteria</taxon>
        <taxon>Pseudomonadati</taxon>
        <taxon>Bacteroidota</taxon>
        <taxon>Bacteroidia</taxon>
        <taxon>Bacteroidales</taxon>
        <taxon>Tannerellaceae</taxon>
        <taxon>Tannerella</taxon>
    </lineage>
</organism>
<protein>
    <submittedName>
        <fullName evidence="1">Uncharacterized protein</fullName>
    </submittedName>
</protein>
<dbReference type="EMBL" id="NSLJ01000021">
    <property type="protein sequence ID" value="PDP43354.1"/>
    <property type="molecule type" value="Genomic_DNA"/>
</dbReference>
<comment type="caution">
    <text evidence="1">The sequence shown here is derived from an EMBL/GenBank/DDBJ whole genome shotgun (WGS) entry which is preliminary data.</text>
</comment>
<accession>A0A2A6E7C7</accession>
<name>A0A2A6E7C7_TANFO</name>